<dbReference type="CDD" id="cd03789">
    <property type="entry name" value="GT9_LPS_heptosyltransferase"/>
    <property type="match status" value="1"/>
</dbReference>
<proteinExistence type="predicted"/>
<dbReference type="EMBL" id="BMXG01000008">
    <property type="protein sequence ID" value="GHC00230.1"/>
    <property type="molecule type" value="Genomic_DNA"/>
</dbReference>
<name>A0A8J3DHM9_9BACT</name>
<dbReference type="Gene3D" id="3.40.50.2000">
    <property type="entry name" value="Glycogen Phosphorylase B"/>
    <property type="match status" value="2"/>
</dbReference>
<dbReference type="GO" id="GO:0005829">
    <property type="term" value="C:cytosol"/>
    <property type="evidence" value="ECO:0007669"/>
    <property type="project" value="TreeGrafter"/>
</dbReference>
<dbReference type="Proteomes" id="UP000642829">
    <property type="component" value="Unassembled WGS sequence"/>
</dbReference>
<sequence length="311" mass="33802">MRILVIKPSSLGDIIHGLLVAESIRQQMIGVQIDWIARDIFAPLVRACDTVERVLPFYRGAGLGAFGQLIQDIRDEPYDWVLDMQGLARSGVIAYFSKTPRKRRIGRQDAREGSHLACGKLVKFPPYEEAHAVDILREFLPVLGLGNELKGQLTFALPEKPMPALPSDYLLFFPGSRRAEKEWPRFIELTDALIARGGPAVVWGGDVETAGLENWPSERFLNLTGQTALDALPQLISGARLTVCNDSGPMHLAAAMGQPVLGIFGPTLATRFGPYPLDAPTNAVIEAPEGILSALTPAAVLAEIDALLSFA</sequence>
<reference evidence="3" key="1">
    <citation type="journal article" date="2014" name="Int. J. Syst. Evol. Microbiol.">
        <title>Complete genome sequence of Corynebacterium casei LMG S-19264T (=DSM 44701T), isolated from a smear-ripened cheese.</title>
        <authorList>
            <consortium name="US DOE Joint Genome Institute (JGI-PGF)"/>
            <person name="Walter F."/>
            <person name="Albersmeier A."/>
            <person name="Kalinowski J."/>
            <person name="Ruckert C."/>
        </authorList>
    </citation>
    <scope>NUCLEOTIDE SEQUENCE</scope>
    <source>
        <strain evidence="3">KCTC 12870</strain>
    </source>
</reference>
<comment type="caution">
    <text evidence="3">The sequence shown here is derived from an EMBL/GenBank/DDBJ whole genome shotgun (WGS) entry which is preliminary data.</text>
</comment>
<dbReference type="SUPFAM" id="SSF53756">
    <property type="entry name" value="UDP-Glycosyltransferase/glycogen phosphorylase"/>
    <property type="match status" value="1"/>
</dbReference>
<dbReference type="RefSeq" id="WP_189513688.1">
    <property type="nucleotide sequence ID" value="NZ_BMXG01000008.1"/>
</dbReference>
<protein>
    <submittedName>
        <fullName evidence="3">Lipopolysaccharide heptosyltransferase I</fullName>
    </submittedName>
</protein>
<dbReference type="PANTHER" id="PTHR30160:SF1">
    <property type="entry name" value="LIPOPOLYSACCHARIDE 1,2-N-ACETYLGLUCOSAMINETRANSFERASE-RELATED"/>
    <property type="match status" value="1"/>
</dbReference>
<evidence type="ECO:0000313" key="4">
    <source>
        <dbReference type="Proteomes" id="UP000642829"/>
    </source>
</evidence>
<dbReference type="InterPro" id="IPR051199">
    <property type="entry name" value="LPS_LOS_Heptosyltrfase"/>
</dbReference>
<evidence type="ECO:0000313" key="3">
    <source>
        <dbReference type="EMBL" id="GHC00230.1"/>
    </source>
</evidence>
<dbReference type="GO" id="GO:0009244">
    <property type="term" value="P:lipopolysaccharide core region biosynthetic process"/>
    <property type="evidence" value="ECO:0007669"/>
    <property type="project" value="TreeGrafter"/>
</dbReference>
<keyword evidence="2" id="KW-0808">Transferase</keyword>
<gene>
    <name evidence="3" type="primary">rfaF</name>
    <name evidence="3" type="ORF">GCM10007047_15630</name>
</gene>
<keyword evidence="4" id="KW-1185">Reference proteome</keyword>
<evidence type="ECO:0000256" key="2">
    <source>
        <dbReference type="ARBA" id="ARBA00022679"/>
    </source>
</evidence>
<dbReference type="InterPro" id="IPR002201">
    <property type="entry name" value="Glyco_trans_9"/>
</dbReference>
<dbReference type="Pfam" id="PF01075">
    <property type="entry name" value="Glyco_transf_9"/>
    <property type="match status" value="1"/>
</dbReference>
<dbReference type="GO" id="GO:0008713">
    <property type="term" value="F:ADP-heptose-lipopolysaccharide heptosyltransferase activity"/>
    <property type="evidence" value="ECO:0007669"/>
    <property type="project" value="TreeGrafter"/>
</dbReference>
<accession>A0A8J3DHM9</accession>
<dbReference type="AlphaFoldDB" id="A0A8J3DHM9"/>
<evidence type="ECO:0000256" key="1">
    <source>
        <dbReference type="ARBA" id="ARBA00022676"/>
    </source>
</evidence>
<organism evidence="3 4">
    <name type="scientific">Cerasicoccus arenae</name>
    <dbReference type="NCBI Taxonomy" id="424488"/>
    <lineage>
        <taxon>Bacteria</taxon>
        <taxon>Pseudomonadati</taxon>
        <taxon>Verrucomicrobiota</taxon>
        <taxon>Opitutia</taxon>
        <taxon>Puniceicoccales</taxon>
        <taxon>Cerasicoccaceae</taxon>
        <taxon>Cerasicoccus</taxon>
    </lineage>
</organism>
<dbReference type="PANTHER" id="PTHR30160">
    <property type="entry name" value="TETRAACYLDISACCHARIDE 4'-KINASE-RELATED"/>
    <property type="match status" value="1"/>
</dbReference>
<keyword evidence="1" id="KW-0328">Glycosyltransferase</keyword>
<reference evidence="3" key="2">
    <citation type="submission" date="2020-09" db="EMBL/GenBank/DDBJ databases">
        <authorList>
            <person name="Sun Q."/>
            <person name="Kim S."/>
        </authorList>
    </citation>
    <scope>NUCLEOTIDE SEQUENCE</scope>
    <source>
        <strain evidence="3">KCTC 12870</strain>
    </source>
</reference>